<evidence type="ECO:0000313" key="1">
    <source>
        <dbReference type="EMBL" id="MBA0859074.1"/>
    </source>
</evidence>
<sequence length="102" mass="11645">MERGIEQTRSFKDMLLGMDRDCSKIVARCKETRILNYLMTKLFSLSNGLYKSDIKAIGNIVGQYDDGHISLVHEIDRDGPLDNATLIDRERNEGVVVQKEDK</sequence>
<evidence type="ECO:0000313" key="2">
    <source>
        <dbReference type="Proteomes" id="UP000593576"/>
    </source>
</evidence>
<comment type="caution">
    <text evidence="1">The sequence shown here is derived from an EMBL/GenBank/DDBJ whole genome shotgun (WGS) entry which is preliminary data.</text>
</comment>
<gene>
    <name evidence="1" type="ORF">Goshw_003073</name>
</gene>
<reference evidence="1 2" key="1">
    <citation type="journal article" date="2019" name="Genome Biol. Evol.">
        <title>Insights into the evolution of the New World diploid cottons (Gossypium, subgenus Houzingenia) based on genome sequencing.</title>
        <authorList>
            <person name="Grover C.E."/>
            <person name="Arick M.A. 2nd"/>
            <person name="Thrash A."/>
            <person name="Conover J.L."/>
            <person name="Sanders W.S."/>
            <person name="Peterson D.G."/>
            <person name="Frelichowski J.E."/>
            <person name="Scheffler J.A."/>
            <person name="Scheffler B.E."/>
            <person name="Wendel J.F."/>
        </authorList>
    </citation>
    <scope>NUCLEOTIDE SEQUENCE [LARGE SCALE GENOMIC DNA]</scope>
    <source>
        <strain evidence="1">1</strain>
        <tissue evidence="1">Leaf</tissue>
    </source>
</reference>
<accession>A0A7J9LK20</accession>
<name>A0A7J9LK20_GOSSC</name>
<organism evidence="1 2">
    <name type="scientific">Gossypium schwendimanii</name>
    <name type="common">Cotton</name>
    <dbReference type="NCBI Taxonomy" id="34291"/>
    <lineage>
        <taxon>Eukaryota</taxon>
        <taxon>Viridiplantae</taxon>
        <taxon>Streptophyta</taxon>
        <taxon>Embryophyta</taxon>
        <taxon>Tracheophyta</taxon>
        <taxon>Spermatophyta</taxon>
        <taxon>Magnoliopsida</taxon>
        <taxon>eudicotyledons</taxon>
        <taxon>Gunneridae</taxon>
        <taxon>Pentapetalae</taxon>
        <taxon>rosids</taxon>
        <taxon>malvids</taxon>
        <taxon>Malvales</taxon>
        <taxon>Malvaceae</taxon>
        <taxon>Malvoideae</taxon>
        <taxon>Gossypium</taxon>
    </lineage>
</organism>
<protein>
    <submittedName>
        <fullName evidence="1">Uncharacterized protein</fullName>
    </submittedName>
</protein>
<proteinExistence type="predicted"/>
<dbReference type="AlphaFoldDB" id="A0A7J9LK20"/>
<dbReference type="Proteomes" id="UP000593576">
    <property type="component" value="Unassembled WGS sequence"/>
</dbReference>
<keyword evidence="2" id="KW-1185">Reference proteome</keyword>
<dbReference type="EMBL" id="JABFAF010000007">
    <property type="protein sequence ID" value="MBA0859074.1"/>
    <property type="molecule type" value="Genomic_DNA"/>
</dbReference>